<dbReference type="SMART" id="SM00382">
    <property type="entry name" value="AAA"/>
    <property type="match status" value="1"/>
</dbReference>
<proteinExistence type="inferred from homology"/>
<evidence type="ECO:0000256" key="4">
    <source>
        <dbReference type="ARBA" id="ARBA00022840"/>
    </source>
</evidence>
<evidence type="ECO:0000256" key="3">
    <source>
        <dbReference type="ARBA" id="ARBA00022741"/>
    </source>
</evidence>
<dbReference type="InterPro" id="IPR050153">
    <property type="entry name" value="Metal_Ion_Import_ABC"/>
</dbReference>
<evidence type="ECO:0000313" key="7">
    <source>
        <dbReference type="Proteomes" id="UP001519292"/>
    </source>
</evidence>
<dbReference type="InterPro" id="IPR003439">
    <property type="entry name" value="ABC_transporter-like_ATP-bd"/>
</dbReference>
<keyword evidence="2" id="KW-0813">Transport</keyword>
<dbReference type="Pfam" id="PF00005">
    <property type="entry name" value="ABC_tran"/>
    <property type="match status" value="1"/>
</dbReference>
<dbReference type="GO" id="GO:0005524">
    <property type="term" value="F:ATP binding"/>
    <property type="evidence" value="ECO:0007669"/>
    <property type="project" value="UniProtKB-KW"/>
</dbReference>
<gene>
    <name evidence="6" type="ORF">J2Z60_001312</name>
</gene>
<comment type="similarity">
    <text evidence="1">Belongs to the ABC transporter superfamily.</text>
</comment>
<dbReference type="SUPFAM" id="SSF52540">
    <property type="entry name" value="P-loop containing nucleoside triphosphate hydrolases"/>
    <property type="match status" value="1"/>
</dbReference>
<keyword evidence="4 6" id="KW-0067">ATP-binding</keyword>
<reference evidence="6 7" key="1">
    <citation type="submission" date="2021-03" db="EMBL/GenBank/DDBJ databases">
        <title>Genomic Encyclopedia of Type Strains, Phase IV (KMG-IV): sequencing the most valuable type-strain genomes for metagenomic binning, comparative biology and taxonomic classification.</title>
        <authorList>
            <person name="Goeker M."/>
        </authorList>
    </citation>
    <scope>NUCLEOTIDE SEQUENCE [LARGE SCALE GENOMIC DNA]</scope>
    <source>
        <strain evidence="6 7">DSM 101872</strain>
    </source>
</reference>
<evidence type="ECO:0000313" key="6">
    <source>
        <dbReference type="EMBL" id="MBP2058135.1"/>
    </source>
</evidence>
<dbReference type="InterPro" id="IPR027417">
    <property type="entry name" value="P-loop_NTPase"/>
</dbReference>
<dbReference type="PROSITE" id="PS50893">
    <property type="entry name" value="ABC_TRANSPORTER_2"/>
    <property type="match status" value="1"/>
</dbReference>
<feature type="domain" description="ABC transporter" evidence="5">
    <location>
        <begin position="5"/>
        <end position="218"/>
    </location>
</feature>
<evidence type="ECO:0000259" key="5">
    <source>
        <dbReference type="PROSITE" id="PS50893"/>
    </source>
</evidence>
<name>A0ABS4MEL9_9LACO</name>
<comment type="caution">
    <text evidence="6">The sequence shown here is derived from an EMBL/GenBank/DDBJ whole genome shotgun (WGS) entry which is preliminary data.</text>
</comment>
<keyword evidence="3" id="KW-0547">Nucleotide-binding</keyword>
<keyword evidence="7" id="KW-1185">Reference proteome</keyword>
<accession>A0ABS4MEL9</accession>
<sequence>MSDVLTVKNLAMQFEDKEIFSNVNFSLKKGSTTALLGANGSGKTTIIRILMGMLQPTSGQVDFNSETKIGYVPQFRNIDADYPLSIRAFVELDTPLFKNAAVKERVNHILEETNLTEIQNTRMGEASGGQKQRAYLAQALIDRPDFIILDEATASLDPMAKVELMELINHLNEKHHMTVLFTTHDIPLARKYMKDYLLFENKTLVSGQMANLSREVES</sequence>
<protein>
    <submittedName>
        <fullName evidence="6">Zinc/manganese transport system ATP-binding protein</fullName>
    </submittedName>
</protein>
<dbReference type="EMBL" id="JAGGLU010000006">
    <property type="protein sequence ID" value="MBP2058135.1"/>
    <property type="molecule type" value="Genomic_DNA"/>
</dbReference>
<dbReference type="Gene3D" id="3.40.50.300">
    <property type="entry name" value="P-loop containing nucleotide triphosphate hydrolases"/>
    <property type="match status" value="1"/>
</dbReference>
<dbReference type="PANTHER" id="PTHR42734:SF17">
    <property type="entry name" value="METAL TRANSPORT SYSTEM ATP-BINDING PROTEIN TM_0124-RELATED"/>
    <property type="match status" value="1"/>
</dbReference>
<dbReference type="Proteomes" id="UP001519292">
    <property type="component" value="Unassembled WGS sequence"/>
</dbReference>
<dbReference type="InterPro" id="IPR003593">
    <property type="entry name" value="AAA+_ATPase"/>
</dbReference>
<dbReference type="PANTHER" id="PTHR42734">
    <property type="entry name" value="METAL TRANSPORT SYSTEM ATP-BINDING PROTEIN TM_0124-RELATED"/>
    <property type="match status" value="1"/>
</dbReference>
<dbReference type="RefSeq" id="WP_209686878.1">
    <property type="nucleotide sequence ID" value="NZ_JAGGLU010000006.1"/>
</dbReference>
<evidence type="ECO:0000256" key="1">
    <source>
        <dbReference type="ARBA" id="ARBA00005417"/>
    </source>
</evidence>
<evidence type="ECO:0000256" key="2">
    <source>
        <dbReference type="ARBA" id="ARBA00022448"/>
    </source>
</evidence>
<organism evidence="6 7">
    <name type="scientific">Lactobacillus colini</name>
    <dbReference type="NCBI Taxonomy" id="1819254"/>
    <lineage>
        <taxon>Bacteria</taxon>
        <taxon>Bacillati</taxon>
        <taxon>Bacillota</taxon>
        <taxon>Bacilli</taxon>
        <taxon>Lactobacillales</taxon>
        <taxon>Lactobacillaceae</taxon>
        <taxon>Lactobacillus</taxon>
    </lineage>
</organism>